<dbReference type="EMBL" id="SLXD01000021">
    <property type="protein sequence ID" value="TCO97656.1"/>
    <property type="molecule type" value="Genomic_DNA"/>
</dbReference>
<comment type="similarity">
    <text evidence="1 2">Belongs to the OprB family.</text>
</comment>
<keyword evidence="2" id="KW-0732">Signal</keyword>
<dbReference type="Gene3D" id="2.40.160.180">
    <property type="entry name" value="Carbohydrate-selective porin OprB"/>
    <property type="match status" value="1"/>
</dbReference>
<dbReference type="Proteomes" id="UP000295106">
    <property type="component" value="Unassembled WGS sequence"/>
</dbReference>
<proteinExistence type="inferred from homology"/>
<dbReference type="GO" id="GO:0015288">
    <property type="term" value="F:porin activity"/>
    <property type="evidence" value="ECO:0007669"/>
    <property type="project" value="InterPro"/>
</dbReference>
<dbReference type="PANTHER" id="PTHR37944:SF1">
    <property type="entry name" value="PORIN B"/>
    <property type="match status" value="1"/>
</dbReference>
<dbReference type="RefSeq" id="WP_165908572.1">
    <property type="nucleotide sequence ID" value="NZ_CP181386.1"/>
</dbReference>
<feature type="signal peptide" evidence="2">
    <location>
        <begin position="1"/>
        <end position="32"/>
    </location>
</feature>
<name>A0A4R2M0T4_RUBGE</name>
<dbReference type="AlphaFoldDB" id="A0A4R2M0T4"/>
<dbReference type="PANTHER" id="PTHR37944">
    <property type="entry name" value="PORIN B"/>
    <property type="match status" value="1"/>
</dbReference>
<evidence type="ECO:0000313" key="4">
    <source>
        <dbReference type="EMBL" id="TCO97656.1"/>
    </source>
</evidence>
<accession>A0A4R2M0T4</accession>
<organism evidence="4 5">
    <name type="scientific">Rubrivivax gelatinosus</name>
    <name type="common">Rhodocyclus gelatinosus</name>
    <name type="synonym">Rhodopseudomonas gelatinosa</name>
    <dbReference type="NCBI Taxonomy" id="28068"/>
    <lineage>
        <taxon>Bacteria</taxon>
        <taxon>Pseudomonadati</taxon>
        <taxon>Pseudomonadota</taxon>
        <taxon>Betaproteobacteria</taxon>
        <taxon>Burkholderiales</taxon>
        <taxon>Sphaerotilaceae</taxon>
        <taxon>Rubrivivax</taxon>
    </lineage>
</organism>
<dbReference type="GO" id="GO:0008643">
    <property type="term" value="P:carbohydrate transport"/>
    <property type="evidence" value="ECO:0007669"/>
    <property type="project" value="InterPro"/>
</dbReference>
<reference evidence="4 5" key="1">
    <citation type="submission" date="2019-03" db="EMBL/GenBank/DDBJ databases">
        <title>Genomic Encyclopedia of Type Strains, Phase IV (KMG-IV): sequencing the most valuable type-strain genomes for metagenomic binning, comparative biology and taxonomic classification.</title>
        <authorList>
            <person name="Goeker M."/>
        </authorList>
    </citation>
    <scope>NUCLEOTIDE SEQUENCE [LARGE SCALE GENOMIC DNA]</scope>
    <source>
        <strain evidence="4 5">DSM 1709</strain>
    </source>
</reference>
<dbReference type="InterPro" id="IPR052932">
    <property type="entry name" value="OprB_Porin"/>
</dbReference>
<dbReference type="Pfam" id="PF04966">
    <property type="entry name" value="OprB"/>
    <property type="match status" value="1"/>
</dbReference>
<dbReference type="GeneID" id="99685339"/>
<protein>
    <submittedName>
        <fullName evidence="4">Carbohydrate-selective porin (OprB family)</fullName>
    </submittedName>
</protein>
<keyword evidence="3" id="KW-0175">Coiled coil</keyword>
<sequence>MSSLPPRHGFALRNARLVAALTLAGLAGGAQAAGSEIEQLKAQLRELATRFGQLEQRNQELEKKVTELSATAPKAAPIEARVKALEEAQTATDKALLSERLSENEPELVTRLKAVETQTLSMQKQTRQIEALEGITVEGGLVAVAQQVNGAGTESGDRESRLNYRGDIAVTLPGGEIGQAEGTIYAQLRFGQGDGVGLRPTYTSTTNSSTFQVAGVNDPDSSFAVLAQAWYQLNVPLPFDGYKAYSRQRLEFTVGKIDPFVFFDQNAAADDETALFLNNAFVHNPMLDSGGDAGVDAYGFTPGVRAAYVNEQDKAGIWSASLAVFGSGPATNFSGSLGKPFVIGQLEYSTRFFDGLPGNYRVYGWRNGRASDLDGNEDAHTGWGLSVDQRVTDDLTLFGRYGHRRSGTAAFGRALTLGAELSGNVWGRAADGLGLAAGLLRTSDDYRRASADGTVFGYAASGSERVAEIYYRYHVNDQIALTPDFQWISRPGGDDGAGDVKAFGLRATLGF</sequence>
<evidence type="ECO:0000256" key="1">
    <source>
        <dbReference type="ARBA" id="ARBA00008769"/>
    </source>
</evidence>
<feature type="coiled-coil region" evidence="3">
    <location>
        <begin position="30"/>
        <end position="71"/>
    </location>
</feature>
<dbReference type="InterPro" id="IPR038673">
    <property type="entry name" value="OprB_sf"/>
</dbReference>
<evidence type="ECO:0000256" key="2">
    <source>
        <dbReference type="RuleBase" id="RU363072"/>
    </source>
</evidence>
<gene>
    <name evidence="4" type="ORF">EV684_12118</name>
</gene>
<comment type="caution">
    <text evidence="4">The sequence shown here is derived from an EMBL/GenBank/DDBJ whole genome shotgun (WGS) entry which is preliminary data.</text>
</comment>
<evidence type="ECO:0000313" key="5">
    <source>
        <dbReference type="Proteomes" id="UP000295106"/>
    </source>
</evidence>
<evidence type="ECO:0000256" key="3">
    <source>
        <dbReference type="SAM" id="Coils"/>
    </source>
</evidence>
<feature type="chain" id="PRO_5020927459" evidence="2">
    <location>
        <begin position="33"/>
        <end position="511"/>
    </location>
</feature>
<dbReference type="GO" id="GO:0016020">
    <property type="term" value="C:membrane"/>
    <property type="evidence" value="ECO:0007669"/>
    <property type="project" value="InterPro"/>
</dbReference>
<dbReference type="InterPro" id="IPR007049">
    <property type="entry name" value="Carb-sel_porin_OprB"/>
</dbReference>